<gene>
    <name evidence="3" type="ORF">ACFOUW_24565</name>
</gene>
<dbReference type="Proteomes" id="UP001595699">
    <property type="component" value="Unassembled WGS sequence"/>
</dbReference>
<keyword evidence="4" id="KW-1185">Reference proteome</keyword>
<comment type="caution">
    <text evidence="3">The sequence shown here is derived from an EMBL/GenBank/DDBJ whole genome shotgun (WGS) entry which is preliminary data.</text>
</comment>
<dbReference type="RefSeq" id="WP_205116145.1">
    <property type="nucleotide sequence ID" value="NZ_JAFBCM010000001.1"/>
</dbReference>
<feature type="compositionally biased region" description="Basic and acidic residues" evidence="1">
    <location>
        <begin position="25"/>
        <end position="35"/>
    </location>
</feature>
<evidence type="ECO:0000313" key="3">
    <source>
        <dbReference type="EMBL" id="MFC3764030.1"/>
    </source>
</evidence>
<feature type="region of interest" description="Disordered" evidence="1">
    <location>
        <begin position="1"/>
        <end position="37"/>
    </location>
</feature>
<proteinExistence type="predicted"/>
<evidence type="ECO:0000256" key="2">
    <source>
        <dbReference type="SAM" id="Phobius"/>
    </source>
</evidence>
<organism evidence="3 4">
    <name type="scientific">Tenggerimyces flavus</name>
    <dbReference type="NCBI Taxonomy" id="1708749"/>
    <lineage>
        <taxon>Bacteria</taxon>
        <taxon>Bacillati</taxon>
        <taxon>Actinomycetota</taxon>
        <taxon>Actinomycetes</taxon>
        <taxon>Propionibacteriales</taxon>
        <taxon>Nocardioidaceae</taxon>
        <taxon>Tenggerimyces</taxon>
    </lineage>
</organism>
<accession>A0ABV7YFB5</accession>
<evidence type="ECO:0000313" key="4">
    <source>
        <dbReference type="Proteomes" id="UP001595699"/>
    </source>
</evidence>
<keyword evidence="2" id="KW-1133">Transmembrane helix</keyword>
<dbReference type="EMBL" id="JBHRZH010000022">
    <property type="protein sequence ID" value="MFC3764030.1"/>
    <property type="molecule type" value="Genomic_DNA"/>
</dbReference>
<name>A0ABV7YFB5_9ACTN</name>
<feature type="transmembrane region" description="Helical" evidence="2">
    <location>
        <begin position="39"/>
        <end position="60"/>
    </location>
</feature>
<keyword evidence="2" id="KW-0472">Membrane</keyword>
<protein>
    <recommendedName>
        <fullName evidence="5">DUF4352 domain-containing protein</fullName>
    </recommendedName>
</protein>
<keyword evidence="2" id="KW-0812">Transmembrane</keyword>
<sequence length="230" mass="24665">MRPPVRQQPVQQQPVQQPPPVEPPAPERPRRKPEPKTGIAGRVVGLVVVLALGAATVVLSRLEVMPSDRMPAFATEGKRGEVVTTNTFKVRVDKPLVAKKLEFKELSFSDPDVRTTSRVWLVVPAAVQAQKAPERFEGATLVSKAGKRYGTSNRIPGSFMPGGEGTSPGIAFTGIWAFEVPPEEIPGAQLWLSVSPASPELASQARIDLGLGADVVEKAVATYDLSKESS</sequence>
<evidence type="ECO:0000256" key="1">
    <source>
        <dbReference type="SAM" id="MobiDB-lite"/>
    </source>
</evidence>
<feature type="compositionally biased region" description="Low complexity" evidence="1">
    <location>
        <begin position="1"/>
        <end position="15"/>
    </location>
</feature>
<evidence type="ECO:0008006" key="5">
    <source>
        <dbReference type="Google" id="ProtNLM"/>
    </source>
</evidence>
<reference evidence="4" key="1">
    <citation type="journal article" date="2019" name="Int. J. Syst. Evol. Microbiol.">
        <title>The Global Catalogue of Microorganisms (GCM) 10K type strain sequencing project: providing services to taxonomists for standard genome sequencing and annotation.</title>
        <authorList>
            <consortium name="The Broad Institute Genomics Platform"/>
            <consortium name="The Broad Institute Genome Sequencing Center for Infectious Disease"/>
            <person name="Wu L."/>
            <person name="Ma J."/>
        </authorList>
    </citation>
    <scope>NUCLEOTIDE SEQUENCE [LARGE SCALE GENOMIC DNA]</scope>
    <source>
        <strain evidence="4">CGMCC 4.7241</strain>
    </source>
</reference>